<evidence type="ECO:0000313" key="4">
    <source>
        <dbReference type="EMBL" id="UZJ26751.1"/>
    </source>
</evidence>
<evidence type="ECO:0000256" key="2">
    <source>
        <dbReference type="SAM" id="MobiDB-lite"/>
    </source>
</evidence>
<sequence>MAPHTLTSPPGLAASYLRAALGALPRPGHRPSTLTDRELRLEGVRVDRGHLAEYTRVCGFGLRDTLPGTYPHVLGFPLQMHLMSAGDFPFPLLGLVHVANRIHVHRPVRAEEALGVTVRAAELRPHERGRQVDLVTEVDVAGERVWESTSTYLHRSGPAGGGSGGEPDAPTAGARWRLDGGLGRRYAAVSGDRNPIHLHPWTARALGFPRAIAHGMWTAARCLADLEGRLPAGYVQEVGFRRPVLLPGTVAFTASEVDGRWSLDLRDARTGTPHLTGTVTPS</sequence>
<dbReference type="InterPro" id="IPR002539">
    <property type="entry name" value="MaoC-like_dom"/>
</dbReference>
<dbReference type="InterPro" id="IPR029069">
    <property type="entry name" value="HotDog_dom_sf"/>
</dbReference>
<dbReference type="Proteomes" id="UP001164965">
    <property type="component" value="Chromosome"/>
</dbReference>
<keyword evidence="5" id="KW-1185">Reference proteome</keyword>
<dbReference type="InterPro" id="IPR003965">
    <property type="entry name" value="Fatty_acid_synthase"/>
</dbReference>
<dbReference type="PANTHER" id="PTHR43841">
    <property type="entry name" value="3-HYDROXYACYL-THIOESTER DEHYDRATASE HTDX-RELATED"/>
    <property type="match status" value="1"/>
</dbReference>
<dbReference type="SUPFAM" id="SSF54637">
    <property type="entry name" value="Thioesterase/thiol ester dehydrase-isomerase"/>
    <property type="match status" value="2"/>
</dbReference>
<feature type="domain" description="MaoC-like" evidence="3">
    <location>
        <begin position="184"/>
        <end position="260"/>
    </location>
</feature>
<dbReference type="EMBL" id="CP110615">
    <property type="protein sequence ID" value="UZJ26751.1"/>
    <property type="molecule type" value="Genomic_DNA"/>
</dbReference>
<gene>
    <name evidence="4" type="ORF">RHODO2019_17755</name>
</gene>
<dbReference type="PANTHER" id="PTHR43841:SF1">
    <property type="entry name" value="3-HYDROXYACYL-THIOESTER DEHYDRATASE X"/>
    <property type="match status" value="1"/>
</dbReference>
<proteinExistence type="inferred from homology"/>
<dbReference type="Pfam" id="PF01575">
    <property type="entry name" value="MaoC_dehydratas"/>
    <property type="match status" value="1"/>
</dbReference>
<dbReference type="PRINTS" id="PR01483">
    <property type="entry name" value="FASYNTHASE"/>
</dbReference>
<reference evidence="4" key="1">
    <citation type="submission" date="2022-10" db="EMBL/GenBank/DDBJ databases">
        <title>Rhodococcus sp.75.</title>
        <authorList>
            <person name="Sun M."/>
        </authorList>
    </citation>
    <scope>NUCLEOTIDE SEQUENCE</scope>
    <source>
        <strain evidence="4">75</strain>
    </source>
</reference>
<evidence type="ECO:0000256" key="1">
    <source>
        <dbReference type="ARBA" id="ARBA00005254"/>
    </source>
</evidence>
<comment type="similarity">
    <text evidence="1">Belongs to the enoyl-CoA hydratase/isomerase family.</text>
</comment>
<organism evidence="4 5">
    <name type="scientific">Rhodococcus antarcticus</name>
    <dbReference type="NCBI Taxonomy" id="2987751"/>
    <lineage>
        <taxon>Bacteria</taxon>
        <taxon>Bacillati</taxon>
        <taxon>Actinomycetota</taxon>
        <taxon>Actinomycetes</taxon>
        <taxon>Mycobacteriales</taxon>
        <taxon>Nocardiaceae</taxon>
        <taxon>Rhodococcus</taxon>
    </lineage>
</organism>
<accession>A0ABY6P5W6</accession>
<dbReference type="RefSeq" id="WP_265384855.1">
    <property type="nucleotide sequence ID" value="NZ_CP110615.1"/>
</dbReference>
<feature type="region of interest" description="Disordered" evidence="2">
    <location>
        <begin position="151"/>
        <end position="174"/>
    </location>
</feature>
<evidence type="ECO:0000313" key="5">
    <source>
        <dbReference type="Proteomes" id="UP001164965"/>
    </source>
</evidence>
<dbReference type="Gene3D" id="3.10.129.10">
    <property type="entry name" value="Hotdog Thioesterase"/>
    <property type="match status" value="1"/>
</dbReference>
<name>A0ABY6P5W6_9NOCA</name>
<evidence type="ECO:0000259" key="3">
    <source>
        <dbReference type="Pfam" id="PF01575"/>
    </source>
</evidence>
<protein>
    <submittedName>
        <fullName evidence="4">MaoC/PaaZ C-terminal domain-containing protein</fullName>
    </submittedName>
</protein>